<accession>A0A183FLT9</accession>
<gene>
    <name evidence="2" type="ORF">HPBE_LOCUS8268</name>
</gene>
<dbReference type="EMBL" id="UZAH01026104">
    <property type="protein sequence ID" value="VDO75642.1"/>
    <property type="molecule type" value="Genomic_DNA"/>
</dbReference>
<name>A0A183FLT9_HELPZ</name>
<feature type="signal peptide" evidence="1">
    <location>
        <begin position="1"/>
        <end position="16"/>
    </location>
</feature>
<sequence>MHFFVAMAVATLSSDAILHIIPQVGFGNADGFDFEKGRMCCRLWERTNTITTAAAVGTRTLLRYILQLYSEGQEDSGN</sequence>
<evidence type="ECO:0000313" key="2">
    <source>
        <dbReference type="EMBL" id="VDO75642.1"/>
    </source>
</evidence>
<dbReference type="OrthoDB" id="200954at2759"/>
<feature type="chain" id="PRO_5044551500" evidence="1">
    <location>
        <begin position="17"/>
        <end position="78"/>
    </location>
</feature>
<reference evidence="4" key="2">
    <citation type="submission" date="2019-09" db="UniProtKB">
        <authorList>
            <consortium name="WormBaseParasite"/>
        </authorList>
    </citation>
    <scope>IDENTIFICATION</scope>
</reference>
<keyword evidence="3" id="KW-1185">Reference proteome</keyword>
<keyword evidence="1" id="KW-0732">Signal</keyword>
<evidence type="ECO:0000313" key="4">
    <source>
        <dbReference type="WBParaSite" id="HPBE_0000826701-mRNA-1"/>
    </source>
</evidence>
<protein>
    <submittedName>
        <fullName evidence="4">Secreted protein</fullName>
    </submittedName>
</protein>
<evidence type="ECO:0000256" key="1">
    <source>
        <dbReference type="SAM" id="SignalP"/>
    </source>
</evidence>
<dbReference type="AlphaFoldDB" id="A0A183FLT9"/>
<proteinExistence type="predicted"/>
<organism evidence="3 4">
    <name type="scientific">Heligmosomoides polygyrus</name>
    <name type="common">Parasitic roundworm</name>
    <dbReference type="NCBI Taxonomy" id="6339"/>
    <lineage>
        <taxon>Eukaryota</taxon>
        <taxon>Metazoa</taxon>
        <taxon>Ecdysozoa</taxon>
        <taxon>Nematoda</taxon>
        <taxon>Chromadorea</taxon>
        <taxon>Rhabditida</taxon>
        <taxon>Rhabditina</taxon>
        <taxon>Rhabditomorpha</taxon>
        <taxon>Strongyloidea</taxon>
        <taxon>Heligmosomidae</taxon>
        <taxon>Heligmosomoides</taxon>
    </lineage>
</organism>
<reference evidence="2 3" key="1">
    <citation type="submission" date="2018-11" db="EMBL/GenBank/DDBJ databases">
        <authorList>
            <consortium name="Pathogen Informatics"/>
        </authorList>
    </citation>
    <scope>NUCLEOTIDE SEQUENCE [LARGE SCALE GENOMIC DNA]</scope>
</reference>
<evidence type="ECO:0000313" key="3">
    <source>
        <dbReference type="Proteomes" id="UP000050761"/>
    </source>
</evidence>
<dbReference type="Proteomes" id="UP000050761">
    <property type="component" value="Unassembled WGS sequence"/>
</dbReference>
<accession>A0A3P8BUN3</accession>
<dbReference type="WBParaSite" id="HPBE_0000826701-mRNA-1">
    <property type="protein sequence ID" value="HPBE_0000826701-mRNA-1"/>
    <property type="gene ID" value="HPBE_0000826701"/>
</dbReference>